<dbReference type="EMBL" id="JAWSTH010000099">
    <property type="protein sequence ID" value="MDW5597724.1"/>
    <property type="molecule type" value="Genomic_DNA"/>
</dbReference>
<accession>A0ABU4I079</accession>
<comment type="caution">
    <text evidence="1">The sequence shown here is derived from an EMBL/GenBank/DDBJ whole genome shotgun (WGS) entry which is preliminary data.</text>
</comment>
<feature type="non-terminal residue" evidence="1">
    <location>
        <position position="242"/>
    </location>
</feature>
<proteinExistence type="predicted"/>
<organism evidence="1 2">
    <name type="scientific">Conexibacter stalactiti</name>
    <dbReference type="NCBI Taxonomy" id="1940611"/>
    <lineage>
        <taxon>Bacteria</taxon>
        <taxon>Bacillati</taxon>
        <taxon>Actinomycetota</taxon>
        <taxon>Thermoleophilia</taxon>
        <taxon>Solirubrobacterales</taxon>
        <taxon>Conexibacteraceae</taxon>
        <taxon>Conexibacter</taxon>
    </lineage>
</organism>
<sequence>MSGALELRGASSGLLDEPLALSVRGLGGPAGDTLTWRARLRDDDGRVWRAQASDPLALADAWTPAKSSGGAVAALQSLRPVTLDVRVEAPDGRAAARTLTRSVLAEGARVRRWRDGLTATLFLPAQRMSTAALVLDATDGEEAAAAAAPTAALLASRGVLALLVTPPRGRGGDRETLLRDAAERLEQLAASAVELLPAPLPVAPGVPARADGRDRAAAWDELLGDDPLRAARGVLPGRLEQR</sequence>
<evidence type="ECO:0008006" key="3">
    <source>
        <dbReference type="Google" id="ProtNLM"/>
    </source>
</evidence>
<protein>
    <recommendedName>
        <fullName evidence="3">Urease accessory protein UreD</fullName>
    </recommendedName>
</protein>
<evidence type="ECO:0000313" key="1">
    <source>
        <dbReference type="EMBL" id="MDW5597724.1"/>
    </source>
</evidence>
<reference evidence="1 2" key="2">
    <citation type="submission" date="2023-10" db="EMBL/GenBank/DDBJ databases">
        <authorList>
            <person name="Han X.F."/>
        </authorList>
    </citation>
    <scope>NUCLEOTIDE SEQUENCE [LARGE SCALE GENOMIC DNA]</scope>
    <source>
        <strain evidence="1 2">KCTC 39840</strain>
    </source>
</reference>
<reference evidence="2" key="1">
    <citation type="submission" date="2023-07" db="EMBL/GenBank/DDBJ databases">
        <title>Conexibacter stalactiti sp. nov., isolated from stalactites in a lava cave and emended description of the genus Conexibacter.</title>
        <authorList>
            <person name="Lee S.D."/>
        </authorList>
    </citation>
    <scope>NUCLEOTIDE SEQUENCE [LARGE SCALE GENOMIC DNA]</scope>
    <source>
        <strain evidence="2">KCTC 39840</strain>
    </source>
</reference>
<dbReference type="Proteomes" id="UP001284601">
    <property type="component" value="Unassembled WGS sequence"/>
</dbReference>
<evidence type="ECO:0000313" key="2">
    <source>
        <dbReference type="Proteomes" id="UP001284601"/>
    </source>
</evidence>
<name>A0ABU4I079_9ACTN</name>
<gene>
    <name evidence="1" type="ORF">R7226_25455</name>
</gene>
<keyword evidence="2" id="KW-1185">Reference proteome</keyword>